<dbReference type="InterPro" id="IPR018691">
    <property type="entry name" value="DUF2188"/>
</dbReference>
<protein>
    <submittedName>
        <fullName evidence="2">DUF2188 domain-containing protein</fullName>
    </submittedName>
</protein>
<feature type="compositionally biased region" description="Basic and acidic residues" evidence="1">
    <location>
        <begin position="33"/>
        <end position="46"/>
    </location>
</feature>
<dbReference type="Proteomes" id="UP000886355">
    <property type="component" value="Unassembled WGS sequence"/>
</dbReference>
<dbReference type="AlphaFoldDB" id="A0A7C0WSK9"/>
<dbReference type="Pfam" id="PF09954">
    <property type="entry name" value="DUF2188"/>
    <property type="match status" value="1"/>
</dbReference>
<organism evidence="2">
    <name type="scientific">Thermodesulforhabdus norvegica</name>
    <dbReference type="NCBI Taxonomy" id="39841"/>
    <lineage>
        <taxon>Bacteria</taxon>
        <taxon>Pseudomonadati</taxon>
        <taxon>Thermodesulfobacteriota</taxon>
        <taxon>Syntrophobacteria</taxon>
        <taxon>Syntrophobacterales</taxon>
        <taxon>Thermodesulforhabdaceae</taxon>
        <taxon>Thermodesulforhabdus</taxon>
    </lineage>
</organism>
<name>A0A7C0WSK9_9BACT</name>
<gene>
    <name evidence="2" type="ORF">ENG14_05315</name>
</gene>
<accession>A0A7C0WSK9</accession>
<proteinExistence type="predicted"/>
<dbReference type="EMBL" id="DQZW01000250">
    <property type="protein sequence ID" value="HDL90304.1"/>
    <property type="molecule type" value="Genomic_DNA"/>
</dbReference>
<evidence type="ECO:0000313" key="2">
    <source>
        <dbReference type="EMBL" id="HDL90304.1"/>
    </source>
</evidence>
<reference evidence="2" key="1">
    <citation type="journal article" date="2020" name="mSystems">
        <title>Genome- and Community-Level Interaction Insights into Carbon Utilization and Element Cycling Functions of Hydrothermarchaeota in Hydrothermal Sediment.</title>
        <authorList>
            <person name="Zhou Z."/>
            <person name="Liu Y."/>
            <person name="Xu W."/>
            <person name="Pan J."/>
            <person name="Luo Z.H."/>
            <person name="Li M."/>
        </authorList>
    </citation>
    <scope>NUCLEOTIDE SEQUENCE [LARGE SCALE GENOMIC DNA]</scope>
    <source>
        <strain evidence="2">HyVt-19</strain>
    </source>
</reference>
<evidence type="ECO:0000256" key="1">
    <source>
        <dbReference type="SAM" id="MobiDB-lite"/>
    </source>
</evidence>
<sequence length="77" mass="8492">MSKRKTYHVTPRSDGGWNVKEENASRASSSHATKAEAISRAKELAKNQDLGQVVIHKKDGTIQTEYTYGKAPYPSEG</sequence>
<feature type="region of interest" description="Disordered" evidence="1">
    <location>
        <begin position="1"/>
        <end position="49"/>
    </location>
</feature>
<comment type="caution">
    <text evidence="2">The sequence shown here is derived from an EMBL/GenBank/DDBJ whole genome shotgun (WGS) entry which is preliminary data.</text>
</comment>